<dbReference type="Proteomes" id="UP001629246">
    <property type="component" value="Unassembled WGS sequence"/>
</dbReference>
<keyword evidence="2" id="KW-1185">Reference proteome</keyword>
<dbReference type="Gene3D" id="3.40.50.10540">
    <property type="entry name" value="Crotonobetainyl-coa:carnitine coa-transferase, domain 1"/>
    <property type="match status" value="2"/>
</dbReference>
<sequence>MKTHAPAMDPALSELLELGRITIPPGGNINITGRDPVFPTPFLLGKAAATVLAAQGAAISSIWRQRSGRSQTVTVDMADAAVSLKSVVHLRQRGYPVPYPDEAYPLTNFFRCRDGRHIFMHAGYPHLRDGLLKLLNCPNEAESIAKAVSTWDSVALEDAIAKARLCGGIARSEEEWLNTPQGRLLASQPVIEIERIGDSAPEAMGAARRPLEGIRVLDLTHVLAGPMSTRTLAEQGATVLRVRPPAHPTIPSFVMDTGHGKLSTLLDLTQAPDCDRLNGLLKSADIFVQSYRPGTIAGLGFSAEAAARQRPGIVYVSFSCYGESGPWGERGGWEQLAQSVTGMAFAQGSAENPTLSPVYPNDYITGYLGAYGALAALLMRAKEGGSYHVRVSLCRSAMWTQSFGRLPPHEWKSVPGPSSELLTRLESTRETPYGMLRFLGPITSYSETKPYWEFPSAPMAAHAPVWPENSPIIYDAPDPI</sequence>
<dbReference type="GO" id="GO:0016740">
    <property type="term" value="F:transferase activity"/>
    <property type="evidence" value="ECO:0007669"/>
    <property type="project" value="UniProtKB-KW"/>
</dbReference>
<dbReference type="RefSeq" id="WP_408160531.1">
    <property type="nucleotide sequence ID" value="NZ_JAQQFM010000013.1"/>
</dbReference>
<protein>
    <submittedName>
        <fullName evidence="1">CoA transferase</fullName>
    </submittedName>
</protein>
<proteinExistence type="predicted"/>
<dbReference type="SUPFAM" id="SSF89796">
    <property type="entry name" value="CoA-transferase family III (CaiB/BaiF)"/>
    <property type="match status" value="2"/>
</dbReference>
<organism evidence="1 2">
    <name type="scientific">Herbaspirillum lusitanum</name>
    <dbReference type="NCBI Taxonomy" id="213312"/>
    <lineage>
        <taxon>Bacteria</taxon>
        <taxon>Pseudomonadati</taxon>
        <taxon>Pseudomonadota</taxon>
        <taxon>Betaproteobacteria</taxon>
        <taxon>Burkholderiales</taxon>
        <taxon>Oxalobacteraceae</taxon>
        <taxon>Herbaspirillum</taxon>
    </lineage>
</organism>
<reference evidence="1 2" key="1">
    <citation type="journal article" date="2024" name="Chem. Sci.">
        <title>Discovery of megapolipeptins by genome mining of a Burkholderiales bacteria collection.</title>
        <authorList>
            <person name="Paulo B.S."/>
            <person name="Recchia M.J.J."/>
            <person name="Lee S."/>
            <person name="Fergusson C.H."/>
            <person name="Romanowski S.B."/>
            <person name="Hernandez A."/>
            <person name="Krull N."/>
            <person name="Liu D.Y."/>
            <person name="Cavanagh H."/>
            <person name="Bos A."/>
            <person name="Gray C.A."/>
            <person name="Murphy B.T."/>
            <person name="Linington R.G."/>
            <person name="Eustaquio A.S."/>
        </authorList>
    </citation>
    <scope>NUCLEOTIDE SEQUENCE [LARGE SCALE GENOMIC DNA]</scope>
    <source>
        <strain evidence="1 2">RL21-008-BIB-A</strain>
    </source>
</reference>
<dbReference type="PANTHER" id="PTHR48229:SF1">
    <property type="entry name" value="ALPHA METHYLACYL-COA RACEMASE-RELATED"/>
    <property type="match status" value="1"/>
</dbReference>
<comment type="caution">
    <text evidence="1">The sequence shown here is derived from an EMBL/GenBank/DDBJ whole genome shotgun (WGS) entry which is preliminary data.</text>
</comment>
<accession>A0ABW9AFD9</accession>
<dbReference type="InterPro" id="IPR044855">
    <property type="entry name" value="CoA-Trfase_III_dom3_sf"/>
</dbReference>
<keyword evidence="1" id="KW-0808">Transferase</keyword>
<dbReference type="InterPro" id="IPR003673">
    <property type="entry name" value="CoA-Trfase_fam_III"/>
</dbReference>
<name>A0ABW9AFD9_9BURK</name>
<dbReference type="InterPro" id="IPR052985">
    <property type="entry name" value="CoA-trans_III_biosynth/detox"/>
</dbReference>
<evidence type="ECO:0000313" key="2">
    <source>
        <dbReference type="Proteomes" id="UP001629246"/>
    </source>
</evidence>
<gene>
    <name evidence="1" type="ORF">PQR62_23665</name>
</gene>
<dbReference type="Pfam" id="PF02515">
    <property type="entry name" value="CoA_transf_3"/>
    <property type="match status" value="2"/>
</dbReference>
<dbReference type="InterPro" id="IPR023606">
    <property type="entry name" value="CoA-Trfase_III_dom_1_sf"/>
</dbReference>
<dbReference type="EMBL" id="JAQQFM010000013">
    <property type="protein sequence ID" value="MFL9927291.1"/>
    <property type="molecule type" value="Genomic_DNA"/>
</dbReference>
<dbReference type="PANTHER" id="PTHR48229">
    <property type="entry name" value="CAIB/BAIF FAMILY ENZYME (AFU_ORTHOLOGUE AFUA_1G05360)-RELATED"/>
    <property type="match status" value="1"/>
</dbReference>
<evidence type="ECO:0000313" key="1">
    <source>
        <dbReference type="EMBL" id="MFL9927291.1"/>
    </source>
</evidence>
<dbReference type="Gene3D" id="3.30.1540.10">
    <property type="entry name" value="formyl-coa transferase, domain 3"/>
    <property type="match status" value="1"/>
</dbReference>